<protein>
    <submittedName>
        <fullName evidence="2">Uncharacterized protein</fullName>
    </submittedName>
</protein>
<feature type="region of interest" description="Disordered" evidence="1">
    <location>
        <begin position="1"/>
        <end position="29"/>
    </location>
</feature>
<dbReference type="EMBL" id="BKCJ011860562">
    <property type="protein sequence ID" value="GFD59055.1"/>
    <property type="molecule type" value="Genomic_DNA"/>
</dbReference>
<name>A0A699XGJ3_TANCI</name>
<proteinExistence type="predicted"/>
<organism evidence="2">
    <name type="scientific">Tanacetum cinerariifolium</name>
    <name type="common">Dalmatian daisy</name>
    <name type="synonym">Chrysanthemum cinerariifolium</name>
    <dbReference type="NCBI Taxonomy" id="118510"/>
    <lineage>
        <taxon>Eukaryota</taxon>
        <taxon>Viridiplantae</taxon>
        <taxon>Streptophyta</taxon>
        <taxon>Embryophyta</taxon>
        <taxon>Tracheophyta</taxon>
        <taxon>Spermatophyta</taxon>
        <taxon>Magnoliopsida</taxon>
        <taxon>eudicotyledons</taxon>
        <taxon>Gunneridae</taxon>
        <taxon>Pentapetalae</taxon>
        <taxon>asterids</taxon>
        <taxon>campanulids</taxon>
        <taxon>Asterales</taxon>
        <taxon>Asteraceae</taxon>
        <taxon>Asteroideae</taxon>
        <taxon>Anthemideae</taxon>
        <taxon>Anthemidinae</taxon>
        <taxon>Tanacetum</taxon>
    </lineage>
</organism>
<feature type="non-terminal residue" evidence="2">
    <location>
        <position position="79"/>
    </location>
</feature>
<comment type="caution">
    <text evidence="2">The sequence shown here is derived from an EMBL/GenBank/DDBJ whole genome shotgun (WGS) entry which is preliminary data.</text>
</comment>
<evidence type="ECO:0000256" key="1">
    <source>
        <dbReference type="SAM" id="MobiDB-lite"/>
    </source>
</evidence>
<accession>A0A699XGJ3</accession>
<feature type="non-terminal residue" evidence="2">
    <location>
        <position position="1"/>
    </location>
</feature>
<evidence type="ECO:0000313" key="2">
    <source>
        <dbReference type="EMBL" id="GFD59055.1"/>
    </source>
</evidence>
<sequence length="79" mass="8362">GDRGVRAGGQPRAQIGQLDAPGRRQRIGDDHQRPMLGLRLVPGMEQLLLGHALGIVDDGAATFGGEDTREQAAPRLARA</sequence>
<reference evidence="2" key="1">
    <citation type="journal article" date="2019" name="Sci. Rep.">
        <title>Draft genome of Tanacetum cinerariifolium, the natural source of mosquito coil.</title>
        <authorList>
            <person name="Yamashiro T."/>
            <person name="Shiraishi A."/>
            <person name="Satake H."/>
            <person name="Nakayama K."/>
        </authorList>
    </citation>
    <scope>NUCLEOTIDE SEQUENCE</scope>
</reference>
<gene>
    <name evidence="2" type="ORF">Tci_931024</name>
</gene>
<dbReference type="AlphaFoldDB" id="A0A699XGJ3"/>